<gene>
    <name evidence="1" type="ORF">BGT96224V316_LOCUS1840</name>
</gene>
<organism evidence="1 2">
    <name type="scientific">Blumeria graminis f. sp. tritici</name>
    <dbReference type="NCBI Taxonomy" id="62690"/>
    <lineage>
        <taxon>Eukaryota</taxon>
        <taxon>Fungi</taxon>
        <taxon>Dikarya</taxon>
        <taxon>Ascomycota</taxon>
        <taxon>Pezizomycotina</taxon>
        <taxon>Leotiomycetes</taxon>
        <taxon>Erysiphales</taxon>
        <taxon>Erysiphaceae</taxon>
        <taxon>Blumeria</taxon>
    </lineage>
</organism>
<dbReference type="AlphaFoldDB" id="A0A9X9PRR3"/>
<sequence>MSIVLMGSLAHIFRTSNSLLFKEEYKNTSRYLISRIPYLL</sequence>
<keyword evidence="2" id="KW-1185">Reference proteome</keyword>
<name>A0A9X9PRR3_BLUGR</name>
<dbReference type="EMBL" id="LR026986">
    <property type="protein sequence ID" value="VCU40587.1"/>
    <property type="molecule type" value="Genomic_DNA"/>
</dbReference>
<reference evidence="1 2" key="1">
    <citation type="submission" date="2018-08" db="EMBL/GenBank/DDBJ databases">
        <authorList>
            <person name="Muller C M."/>
        </authorList>
    </citation>
    <scope>NUCLEOTIDE SEQUENCE [LARGE SCALE GENOMIC DNA]</scope>
</reference>
<dbReference type="Proteomes" id="UP000324639">
    <property type="component" value="Chromosome Bgt_-03"/>
</dbReference>
<evidence type="ECO:0000313" key="2">
    <source>
        <dbReference type="Proteomes" id="UP000324639"/>
    </source>
</evidence>
<accession>A0A9X9PRR3</accession>
<protein>
    <submittedName>
        <fullName evidence="1">Bgt-50949</fullName>
    </submittedName>
</protein>
<evidence type="ECO:0000313" key="1">
    <source>
        <dbReference type="EMBL" id="VCU40587.1"/>
    </source>
</evidence>
<proteinExistence type="predicted"/>